<feature type="compositionally biased region" description="Gly residues" evidence="1">
    <location>
        <begin position="78"/>
        <end position="92"/>
    </location>
</feature>
<dbReference type="EMBL" id="VWNA01000001">
    <property type="protein sequence ID" value="MQT14380.1"/>
    <property type="molecule type" value="Genomic_DNA"/>
</dbReference>
<organism evidence="2 3">
    <name type="scientific">Segnochrobactrum spirostomi</name>
    <dbReference type="NCBI Taxonomy" id="2608987"/>
    <lineage>
        <taxon>Bacteria</taxon>
        <taxon>Pseudomonadati</taxon>
        <taxon>Pseudomonadota</taxon>
        <taxon>Alphaproteobacteria</taxon>
        <taxon>Hyphomicrobiales</taxon>
        <taxon>Segnochrobactraceae</taxon>
        <taxon>Segnochrobactrum</taxon>
    </lineage>
</organism>
<dbReference type="Pfam" id="PF10076">
    <property type="entry name" value="Phage_Mu_Gp48"/>
    <property type="match status" value="1"/>
</dbReference>
<sequence>MGGQQFRDLPRHRHRELCRTRPGRRRRRHGDRVGAARRDGGRTRGHRHLSRRRPAGEWRAAGDGRRDPSRGDARAGADLGGPRSGSGGGAGRRFGSRRGAFRDRGAHRCPDATVAARRGDLGRERRICAPPHHAGGRHRAGGDRAADRGCDHLERSDVSAAEPYVPRDEAEILDEALTLLPPGWLLPRTRDSMIAAVLTAWADGLAEVERRAAAFLDEIDPRTATDTIDDWERVLGRDPCGVDPTTLSLQQRRTLAHQRWTARGGANIGYFIGLAEALGYDVTITEPRPFECGVSSVGDTSVPVANAIAPLLDSDAATIVDEDGVPLEAAVAVYPRWEIGPEDLRFTWIMTVLSAPLVWFRTGGDGGECGVDPMVRFDAATDLECYVRRRKPAHTDLTFSYGTAA</sequence>
<dbReference type="AlphaFoldDB" id="A0A6A7Y5B0"/>
<gene>
    <name evidence="2" type="ORF">F0357_17340</name>
</gene>
<evidence type="ECO:0000256" key="1">
    <source>
        <dbReference type="SAM" id="MobiDB-lite"/>
    </source>
</evidence>
<proteinExistence type="predicted"/>
<feature type="compositionally biased region" description="Basic residues" evidence="1">
    <location>
        <begin position="10"/>
        <end position="30"/>
    </location>
</feature>
<feature type="region of interest" description="Disordered" evidence="1">
    <location>
        <begin position="1"/>
        <end position="106"/>
    </location>
</feature>
<feature type="compositionally biased region" description="Basic and acidic residues" evidence="1">
    <location>
        <begin position="54"/>
        <end position="75"/>
    </location>
</feature>
<keyword evidence="3" id="KW-1185">Reference proteome</keyword>
<protein>
    <submittedName>
        <fullName evidence="2">DUF2313 domain-containing protein</fullName>
    </submittedName>
</protein>
<evidence type="ECO:0000313" key="2">
    <source>
        <dbReference type="EMBL" id="MQT14380.1"/>
    </source>
</evidence>
<name>A0A6A7Y5B0_9HYPH</name>
<reference evidence="2 3" key="1">
    <citation type="submission" date="2019-09" db="EMBL/GenBank/DDBJ databases">
        <title>Segnochrobactrum spirostomi gen. nov., sp. nov., isolated from the ciliate Spirostomum cf. yagiui and description of a novel family, Segnochrobactraceae fam. nov. within the order Rhizobiales of the class Alphaproteobacteria.</title>
        <authorList>
            <person name="Akter S."/>
            <person name="Shazib S.U.A."/>
            <person name="Shin M.K."/>
        </authorList>
    </citation>
    <scope>NUCLEOTIDE SEQUENCE [LARGE SCALE GENOMIC DNA]</scope>
    <source>
        <strain evidence="2 3">Sp-1</strain>
    </source>
</reference>
<feature type="compositionally biased region" description="Basic residues" evidence="1">
    <location>
        <begin position="43"/>
        <end position="53"/>
    </location>
</feature>
<dbReference type="InterPro" id="IPR018755">
    <property type="entry name" value="Phage_Mu_Gp48"/>
</dbReference>
<accession>A0A6A7Y5B0</accession>
<feature type="compositionally biased region" description="Basic and acidic residues" evidence="1">
    <location>
        <begin position="31"/>
        <end position="42"/>
    </location>
</feature>
<dbReference type="Proteomes" id="UP000332515">
    <property type="component" value="Unassembled WGS sequence"/>
</dbReference>
<comment type="caution">
    <text evidence="2">The sequence shown here is derived from an EMBL/GenBank/DDBJ whole genome shotgun (WGS) entry which is preliminary data.</text>
</comment>
<feature type="region of interest" description="Disordered" evidence="1">
    <location>
        <begin position="126"/>
        <end position="145"/>
    </location>
</feature>
<evidence type="ECO:0000313" key="3">
    <source>
        <dbReference type="Proteomes" id="UP000332515"/>
    </source>
</evidence>